<organism evidence="2 3">
    <name type="scientific">Kutzneria buriramensis</name>
    <dbReference type="NCBI Taxonomy" id="1045776"/>
    <lineage>
        <taxon>Bacteria</taxon>
        <taxon>Bacillati</taxon>
        <taxon>Actinomycetota</taxon>
        <taxon>Actinomycetes</taxon>
        <taxon>Pseudonocardiales</taxon>
        <taxon>Pseudonocardiaceae</taxon>
        <taxon>Kutzneria</taxon>
    </lineage>
</organism>
<feature type="domain" description="HTH cro/C1-type" evidence="1">
    <location>
        <begin position="18"/>
        <end position="72"/>
    </location>
</feature>
<accession>A0A3E0H476</accession>
<sequence>MALDYSPTVRRRRLAAELQRLREISGMKLEDVAAYLDCRHPKVSRIEKGRGAVSVGDVRLMLDLYGVTGVEAARLIQLARDSGKKGWWHSYSDVLPDWLATYVGLEAEAAECRTYEGEVVNGLLQTHDYATAVTLATVDASSVDEVDRRVELRLKRQRRLHDERPLELHVVHSEAALRRPVGGRAVMREQLRHLVQLAELPNVTVRVLPISAGAHPAMLGPFMMLRFPEPSDRDVVYLETQVGSLYLEKFDEIADYSRVFDHLCRKAVDPRETIRLIHRITEEL</sequence>
<dbReference type="OrthoDB" id="4285266at2"/>
<comment type="caution">
    <text evidence="2">The sequence shown here is derived from an EMBL/GenBank/DDBJ whole genome shotgun (WGS) entry which is preliminary data.</text>
</comment>
<dbReference type="CDD" id="cd00093">
    <property type="entry name" value="HTH_XRE"/>
    <property type="match status" value="1"/>
</dbReference>
<dbReference type="Pfam" id="PF19054">
    <property type="entry name" value="DUF5753"/>
    <property type="match status" value="1"/>
</dbReference>
<dbReference type="Gene3D" id="1.10.260.40">
    <property type="entry name" value="lambda repressor-like DNA-binding domains"/>
    <property type="match status" value="1"/>
</dbReference>
<dbReference type="SUPFAM" id="SSF47413">
    <property type="entry name" value="lambda repressor-like DNA-binding domains"/>
    <property type="match status" value="1"/>
</dbReference>
<dbReference type="Proteomes" id="UP000256269">
    <property type="component" value="Unassembled WGS sequence"/>
</dbReference>
<dbReference type="InterPro" id="IPR043917">
    <property type="entry name" value="DUF5753"/>
</dbReference>
<name>A0A3E0H476_9PSEU</name>
<dbReference type="Pfam" id="PF13560">
    <property type="entry name" value="HTH_31"/>
    <property type="match status" value="1"/>
</dbReference>
<gene>
    <name evidence="2" type="ORF">BCF44_11460</name>
</gene>
<dbReference type="EMBL" id="QUNO01000014">
    <property type="protein sequence ID" value="REH38035.1"/>
    <property type="molecule type" value="Genomic_DNA"/>
</dbReference>
<dbReference type="InterPro" id="IPR001387">
    <property type="entry name" value="Cro/C1-type_HTH"/>
</dbReference>
<reference evidence="2 3" key="1">
    <citation type="submission" date="2018-08" db="EMBL/GenBank/DDBJ databases">
        <title>Genomic Encyclopedia of Archaeal and Bacterial Type Strains, Phase II (KMG-II): from individual species to whole genera.</title>
        <authorList>
            <person name="Goeker M."/>
        </authorList>
    </citation>
    <scope>NUCLEOTIDE SEQUENCE [LARGE SCALE GENOMIC DNA]</scope>
    <source>
        <strain evidence="2 3">DSM 45791</strain>
    </source>
</reference>
<proteinExistence type="predicted"/>
<evidence type="ECO:0000259" key="1">
    <source>
        <dbReference type="PROSITE" id="PS50943"/>
    </source>
</evidence>
<keyword evidence="3" id="KW-1185">Reference proteome</keyword>
<dbReference type="PROSITE" id="PS50943">
    <property type="entry name" value="HTH_CROC1"/>
    <property type="match status" value="1"/>
</dbReference>
<evidence type="ECO:0000313" key="3">
    <source>
        <dbReference type="Proteomes" id="UP000256269"/>
    </source>
</evidence>
<dbReference type="InterPro" id="IPR010982">
    <property type="entry name" value="Lambda_DNA-bd_dom_sf"/>
</dbReference>
<dbReference type="GO" id="GO:0003677">
    <property type="term" value="F:DNA binding"/>
    <property type="evidence" value="ECO:0007669"/>
    <property type="project" value="InterPro"/>
</dbReference>
<dbReference type="SMART" id="SM00530">
    <property type="entry name" value="HTH_XRE"/>
    <property type="match status" value="1"/>
</dbReference>
<protein>
    <submittedName>
        <fullName evidence="2">Helix-turn-helix protein</fullName>
    </submittedName>
</protein>
<dbReference type="RefSeq" id="WP_116179135.1">
    <property type="nucleotide sequence ID" value="NZ_CP144375.1"/>
</dbReference>
<dbReference type="AlphaFoldDB" id="A0A3E0H476"/>
<evidence type="ECO:0000313" key="2">
    <source>
        <dbReference type="EMBL" id="REH38035.1"/>
    </source>
</evidence>